<proteinExistence type="predicted"/>
<gene>
    <name evidence="1" type="ORF">BJ212DRAFT_1306352</name>
</gene>
<sequence length="182" mass="20360">MGVISTPGSCSPATTVFELPKMQRHIFEWLTSGKCEIAFMLLLHLTLANHDDDSKKTNTFHADLDPITPVTSVATPHSPTSSCHSTPKADDSILTMDNNIPCSCNTPTLQTIQTMVGHWEKDWESEDMWNVTYEEVLAHAQANGEQETTRFLDDCTKHALEGRMLLDSIQDLVYTNCLCCRE</sequence>
<protein>
    <submittedName>
        <fullName evidence="1">Uncharacterized protein</fullName>
    </submittedName>
</protein>
<organism evidence="1 2">
    <name type="scientific">Suillus subaureus</name>
    <dbReference type="NCBI Taxonomy" id="48587"/>
    <lineage>
        <taxon>Eukaryota</taxon>
        <taxon>Fungi</taxon>
        <taxon>Dikarya</taxon>
        <taxon>Basidiomycota</taxon>
        <taxon>Agaricomycotina</taxon>
        <taxon>Agaricomycetes</taxon>
        <taxon>Agaricomycetidae</taxon>
        <taxon>Boletales</taxon>
        <taxon>Suillineae</taxon>
        <taxon>Suillaceae</taxon>
        <taxon>Suillus</taxon>
    </lineage>
</organism>
<reference evidence="1" key="1">
    <citation type="journal article" date="2020" name="New Phytol.">
        <title>Comparative genomics reveals dynamic genome evolution in host specialist ectomycorrhizal fungi.</title>
        <authorList>
            <person name="Lofgren L.A."/>
            <person name="Nguyen N.H."/>
            <person name="Vilgalys R."/>
            <person name="Ruytinx J."/>
            <person name="Liao H.L."/>
            <person name="Branco S."/>
            <person name="Kuo A."/>
            <person name="LaButti K."/>
            <person name="Lipzen A."/>
            <person name="Andreopoulos W."/>
            <person name="Pangilinan J."/>
            <person name="Riley R."/>
            <person name="Hundley H."/>
            <person name="Na H."/>
            <person name="Barry K."/>
            <person name="Grigoriev I.V."/>
            <person name="Stajich J.E."/>
            <person name="Kennedy P.G."/>
        </authorList>
    </citation>
    <scope>NUCLEOTIDE SEQUENCE</scope>
    <source>
        <strain evidence="1">MN1</strain>
    </source>
</reference>
<dbReference type="EMBL" id="JABBWG010000276">
    <property type="protein sequence ID" value="KAG1796178.1"/>
    <property type="molecule type" value="Genomic_DNA"/>
</dbReference>
<accession>A0A9P7DJR9</accession>
<dbReference type="OrthoDB" id="2648464at2759"/>
<comment type="caution">
    <text evidence="1">The sequence shown here is derived from an EMBL/GenBank/DDBJ whole genome shotgun (WGS) entry which is preliminary data.</text>
</comment>
<name>A0A9P7DJR9_9AGAM</name>
<keyword evidence="2" id="KW-1185">Reference proteome</keyword>
<evidence type="ECO:0000313" key="1">
    <source>
        <dbReference type="EMBL" id="KAG1796178.1"/>
    </source>
</evidence>
<dbReference type="RefSeq" id="XP_041185326.1">
    <property type="nucleotide sequence ID" value="XM_041333812.1"/>
</dbReference>
<dbReference type="AlphaFoldDB" id="A0A9P7DJR9"/>
<dbReference type="GeneID" id="64627829"/>
<evidence type="ECO:0000313" key="2">
    <source>
        <dbReference type="Proteomes" id="UP000807769"/>
    </source>
</evidence>
<dbReference type="Proteomes" id="UP000807769">
    <property type="component" value="Unassembled WGS sequence"/>
</dbReference>